<accession>A0A329RQJ6</accession>
<feature type="compositionally biased region" description="Polar residues" evidence="1">
    <location>
        <begin position="1121"/>
        <end position="1138"/>
    </location>
</feature>
<evidence type="ECO:0008006" key="4">
    <source>
        <dbReference type="Google" id="ProtNLM"/>
    </source>
</evidence>
<dbReference type="EMBL" id="MJFZ01000600">
    <property type="protein sequence ID" value="RAW26983.1"/>
    <property type="molecule type" value="Genomic_DNA"/>
</dbReference>
<keyword evidence="3" id="KW-1185">Reference proteome</keyword>
<protein>
    <recommendedName>
        <fullName evidence="4">Cadherin domain-containing protein</fullName>
    </recommendedName>
</protein>
<sequence>MSAFWTAENGEGDSAVTVDMIPIKIITRPLTINVLKDGKAVGDSSLVTMTMNASASLENLLIQVNGGDGRWKHCNEIVPAVAGLHEDLCSVTLDLSLFAGHGFISNSSEPFSRNREQDSTLASVRFVGSVVEANRFLQQQVYVPDSKFYGPDQVVINIKHTTSATHDGAMVEDTVLLPVFVSPACEAPHLIWADSGTNLMSLSCSTTAPFKLPEILIAREGLDKGYCQDDKVFHVIVEADQGSLTSNSTAAISSSGDLRAVVVLEGRIWDLNLALKSVEYQFEIHREAQIPVTASVGVRVLGETSHENNLTDLLSSALLQLKLAGDIWLSDMLARETIVGFEDTDMLISDEIILDWFAHLAEDDTIIISVQSGAVYAAADLVHMEASDEHRINAGDVRYLRSVMSNLRYIPSSNFNGIDEIHFKTQNQESTLYIYIQAENDPPEFKFNAEELKDWYKYPRKFIPTFQIKDPDDNHVFQVDIRADNGSLSLDQISSLSFDGVTVELSSSSSSLRMTSSLSRLNTIFLQRLVEVVPNNCVKEETMRVYCDASIEICVDDGSISVCQELRLPQQELFYRVTVPDWTKSLNVSLGSSLNLSNAFEIHQRFDAMFDLILRVHVSSGFVLIDVPNCAELRDVADSNPHQRSALTGVTQTIYTRDIACLNEALATLQLQSAYSVNNSVIVQLELFSDDMKLLADESIIVNVTDKVLPRRISSLRATDDKPWLVTTGSYANLLSLANVSISADPVGTLRNESNEDVLQLDIFCSKCKWKYQEFVPRVSYEFAQIPSSKLRFLGLMDSLNEALRTLELTMTFSSGSGAETIHFQLTPTFHMVRGMKPHWSDSTTISIPFASKFSPLMWEAQQTSFILQSPNYTADVSGVKLIGKEEHPSLNLTIRLDCTFGKAIVSTPKVRSTFLELPCSPDESAITFTTERSGVNALISSMVIKVIPNAREHRIELQLTAVDSVSGGFGNEASIKLQFRTVQLQPPMTSLEPHNTSLTIQVNEEKVQSIGDLVAVDGDLNDPTWFRMNARVAHGRLSIPTTVCCVDVRKTKNENELDIVGSALALKQALAAVQFQGNPHFWGKASLEVTIAFFSSSPRRPNLILLRSFENSRLLNGTPKILQSSQNRPDNPNSNTAADVGESWSIPGIYIGDGSGQLVVDDDDLDLEIEAGIEPFFRTMWDEMQHAEDHDDAFTPADTVVDKVDRWNAALETLQCTCSGVCDHQDTTVIQVRNLLAPLPVSSHQQTIRIDTLYDVPIPRVTSGASLYYSTEDSAFQFPDLALQFTKSKAIDSAQDDQWSSTELSYRPTKYANPRNDEDNRRIYQLEIRVSYGSIFMIGTDRLSVMSRLKMEGNVTNLERDLKRLVYSPPQNWNEEQFPGGHIVEWQFVVSYQNKSVESFTDLVIMSRVDAPVISVPHALEDPLHYMNDYLSVLRVECLPLVCDEDTPMALDGFSVRSADSTKQQKATADLLVISLSVSHGVISLGDTWRTNCISRFVGAQSWKRKSFKANVDCVNRVLTGTEYIGEPNFSGTDQLKIRVEFAVEPGGAFEEITVPIIVIELNDAPYIAVDSVFYEADEDIPLVINDLLLRDPDALDELLSVIMETNYGQLALLRPNGVKLTTERVENAGKNGSRLTLEGTLRNIDAAVASVVYTSAKDWNSLQFRPDDGMNGFDTITITSTDLSSFNGSSVSVLFVYVDPKPDPVLIDASSNGLTSIYADDERGTLRGDEDTWIIARGLSFSSADGTSRPTLVVSLSVTHGLLSLSCGRGLTFLEGSTDGGRALEFKGTFTNVNACMIALRYLPNKDFYGQDSLVVTATAVDEYTQQQTPSSSILVSIMVDAVNDAPVWNVGSSIVREIQQDQAASIAGVSFHDVDVAATDCTAEACVMDLIIEASSGVVTLPDQSPPLFSNDMATKKVAYTVLSGTPDELNMLISDMTFMLAGSEYYRADSPSRTDIKLQLTVDDRGVFGSGGPQISTTTIIFSPVMWSRYKFSLLVPEAVLTLNEDTAFGFGGDLQLIDPDSAGSFRNIFEFSINCTNGVFALSSRVAGVQVLRNDSDSGVIIRGFFAQLNAALNGSSYIPAANWYGSEEISLSVVELNHLEKTRETVETSIFLFVAPVCDEPQWATLTDTPLTMKEDEYLLVDKLSLTDPDLDGGQHEVEVTIGVAHGGVMLSMTQGLLIEQAAYSTSEDRLVAQHVAPGHSFSGSRHFFSDLVVRGRVSDINAAFKGMVFKPWLDYNSDGWPVDEIVFAATSFCGNSKTTASHITIPIAVFAVNDPPVLISQYFQPLESSYSVGNLEAASWSSSIEASEHSPQQLESTELYDPDDSLGSGDLRLLVNVSCIHCSITSEYLSHPSETQPSDDLIVVPRKGKSDESVQLIIHGTLVSLNSGLMSQLIFQGADNFNGLAFVLVEISDLGNYGEGGTLRSVFVLCVKVKPVNDISQANLPQYQSQTNIVGQVEIRDNEPPTISIASTFYAPAGEWVALAGIEITDPDSVEGILYVSLAVHNGKLRVTLSPRVNSVGPTALHSTVDGAIAQKLEFATTAEQANEIFQTLEYRCDDDNGCSKSLRDYLRVHVDDNGFTGAGGSQVATKRAEIVVA</sequence>
<evidence type="ECO:0000313" key="2">
    <source>
        <dbReference type="EMBL" id="RAW26983.1"/>
    </source>
</evidence>
<dbReference type="Proteomes" id="UP000251314">
    <property type="component" value="Unassembled WGS sequence"/>
</dbReference>
<evidence type="ECO:0000256" key="1">
    <source>
        <dbReference type="SAM" id="MobiDB-lite"/>
    </source>
</evidence>
<reference evidence="2 3" key="1">
    <citation type="submission" date="2018-01" db="EMBL/GenBank/DDBJ databases">
        <title>Draft genome of the strawberry crown rot pathogen Phytophthora cactorum.</title>
        <authorList>
            <person name="Armitage A.D."/>
            <person name="Lysoe E."/>
            <person name="Nellist C.F."/>
            <person name="Harrison R.J."/>
            <person name="Brurberg M.B."/>
        </authorList>
    </citation>
    <scope>NUCLEOTIDE SEQUENCE [LARGE SCALE GENOMIC DNA]</scope>
    <source>
        <strain evidence="2 3">10300</strain>
    </source>
</reference>
<dbReference type="OrthoDB" id="191057at2759"/>
<organism evidence="2 3">
    <name type="scientific">Phytophthora cactorum</name>
    <dbReference type="NCBI Taxonomy" id="29920"/>
    <lineage>
        <taxon>Eukaryota</taxon>
        <taxon>Sar</taxon>
        <taxon>Stramenopiles</taxon>
        <taxon>Oomycota</taxon>
        <taxon>Peronosporomycetes</taxon>
        <taxon>Peronosporales</taxon>
        <taxon>Peronosporaceae</taxon>
        <taxon>Phytophthora</taxon>
    </lineage>
</organism>
<comment type="caution">
    <text evidence="2">The sequence shown here is derived from an EMBL/GenBank/DDBJ whole genome shotgun (WGS) entry which is preliminary data.</text>
</comment>
<name>A0A329RQJ6_9STRA</name>
<feature type="region of interest" description="Disordered" evidence="1">
    <location>
        <begin position="1121"/>
        <end position="1140"/>
    </location>
</feature>
<evidence type="ECO:0000313" key="3">
    <source>
        <dbReference type="Proteomes" id="UP000251314"/>
    </source>
</evidence>
<dbReference type="VEuPathDB" id="FungiDB:PC110_g16615"/>
<proteinExistence type="predicted"/>
<gene>
    <name evidence="2" type="ORF">PC110_g16615</name>
</gene>